<keyword evidence="2" id="KW-1003">Cell membrane</keyword>
<keyword evidence="3 6" id="KW-0812">Transmembrane</keyword>
<dbReference type="EMBL" id="VUNL01000012">
    <property type="protein sequence ID" value="MSV25533.1"/>
    <property type="molecule type" value="Genomic_DNA"/>
</dbReference>
<evidence type="ECO:0000256" key="3">
    <source>
        <dbReference type="ARBA" id="ARBA00022692"/>
    </source>
</evidence>
<dbReference type="PANTHER" id="PTHR30294:SF47">
    <property type="entry name" value="INNER MEMBRANE TRANSPORT PERMEASE YHHJ"/>
    <property type="match status" value="1"/>
</dbReference>
<name>A0A6I2UTN8_9FIRM</name>
<reference evidence="8 9" key="1">
    <citation type="submission" date="2019-08" db="EMBL/GenBank/DDBJ databases">
        <title>In-depth cultivation of the pig gut microbiome towards novel bacterial diversity and tailored functional studies.</title>
        <authorList>
            <person name="Wylensek D."/>
            <person name="Hitch T.C.A."/>
            <person name="Clavel T."/>
        </authorList>
    </citation>
    <scope>NUCLEOTIDE SEQUENCE [LARGE SCALE GENOMIC DNA]</scope>
    <source>
        <strain evidence="9">WCA-380-WT-3B3</strain>
    </source>
</reference>
<evidence type="ECO:0000256" key="6">
    <source>
        <dbReference type="SAM" id="Phobius"/>
    </source>
</evidence>
<dbReference type="Proteomes" id="UP000430222">
    <property type="component" value="Unassembled WGS sequence"/>
</dbReference>
<organism evidence="8 9">
    <name type="scientific">Selenomonas montiformis</name>
    <dbReference type="NCBI Taxonomy" id="2652285"/>
    <lineage>
        <taxon>Bacteria</taxon>
        <taxon>Bacillati</taxon>
        <taxon>Bacillota</taxon>
        <taxon>Negativicutes</taxon>
        <taxon>Selenomonadales</taxon>
        <taxon>Selenomonadaceae</taxon>
        <taxon>Selenomonas</taxon>
    </lineage>
</organism>
<feature type="transmembrane region" description="Helical" evidence="6">
    <location>
        <begin position="289"/>
        <end position="312"/>
    </location>
</feature>
<comment type="subcellular location">
    <subcellularLocation>
        <location evidence="1">Cell membrane</location>
        <topology evidence="1">Multi-pass membrane protein</topology>
    </subcellularLocation>
</comment>
<dbReference type="RefSeq" id="WP_328597708.1">
    <property type="nucleotide sequence ID" value="NZ_VUNL01000012.1"/>
</dbReference>
<gene>
    <name evidence="8" type="ORF">FYJ78_10240</name>
</gene>
<dbReference type="Gene3D" id="3.40.1710.10">
    <property type="entry name" value="abc type-2 transporter like domain"/>
    <property type="match status" value="1"/>
</dbReference>
<feature type="domain" description="ABC-2 type transporter transmembrane" evidence="7">
    <location>
        <begin position="24"/>
        <end position="359"/>
    </location>
</feature>
<accession>A0A6I2UTN8</accession>
<keyword evidence="4 6" id="KW-1133">Transmembrane helix</keyword>
<evidence type="ECO:0000256" key="4">
    <source>
        <dbReference type="ARBA" id="ARBA00022989"/>
    </source>
</evidence>
<dbReference type="GO" id="GO:0140359">
    <property type="term" value="F:ABC-type transporter activity"/>
    <property type="evidence" value="ECO:0007669"/>
    <property type="project" value="InterPro"/>
</dbReference>
<evidence type="ECO:0000313" key="9">
    <source>
        <dbReference type="Proteomes" id="UP000430222"/>
    </source>
</evidence>
<dbReference type="AlphaFoldDB" id="A0A6I2UTN8"/>
<evidence type="ECO:0000256" key="5">
    <source>
        <dbReference type="ARBA" id="ARBA00023136"/>
    </source>
</evidence>
<feature type="transmembrane region" description="Helical" evidence="6">
    <location>
        <begin position="21"/>
        <end position="43"/>
    </location>
</feature>
<feature type="transmembrane region" description="Helical" evidence="6">
    <location>
        <begin position="180"/>
        <end position="199"/>
    </location>
</feature>
<evidence type="ECO:0000256" key="2">
    <source>
        <dbReference type="ARBA" id="ARBA00022475"/>
    </source>
</evidence>
<evidence type="ECO:0000259" key="7">
    <source>
        <dbReference type="Pfam" id="PF12698"/>
    </source>
</evidence>
<keyword evidence="5 6" id="KW-0472">Membrane</keyword>
<comment type="caution">
    <text evidence="8">The sequence shown here is derived from an EMBL/GenBank/DDBJ whole genome shotgun (WGS) entry which is preliminary data.</text>
</comment>
<dbReference type="PANTHER" id="PTHR30294">
    <property type="entry name" value="MEMBRANE COMPONENT OF ABC TRANSPORTER YHHJ-RELATED"/>
    <property type="match status" value="1"/>
</dbReference>
<feature type="transmembrane region" description="Helical" evidence="6">
    <location>
        <begin position="254"/>
        <end position="277"/>
    </location>
</feature>
<sequence>MHSLRDEVKFLFSGQGMPYEKVSIMVAMVITVILSVLLSGNIAREARVAVIDLDHSAYSRELISEIDASEYMDVTAVLHTAADPKSLFFQDRAVAVLYFPPGLEKDRYTGQAAHIGVFYDNTNTAQTSDIKAALNEIVGLDQAEAHGDIGSTNDTVQGQVQLAARNLFNPQGSTSNGETLGFLFFFGSMFFTFATIGMVPRLRLTHQLDDILLNGTPWDLVIRLLPYGGCLLVSWVLGMAVLRIWGDLIFSGSLLTFLFLQIFLILTTGTLSLFFGWTAANPGIASSRMILFIPGGFILGGMTGPVTFYSPWVVQLSHVFPLTWTFHFQRDVIARGAGLADVLQLFGAFLIYMGAVAILFCLRFYTARKALIRHLAQEEWQREHLQQMKADAVQ</sequence>
<dbReference type="InterPro" id="IPR051449">
    <property type="entry name" value="ABC-2_transporter_component"/>
</dbReference>
<evidence type="ECO:0000313" key="8">
    <source>
        <dbReference type="EMBL" id="MSV25533.1"/>
    </source>
</evidence>
<proteinExistence type="predicted"/>
<feature type="transmembrane region" description="Helical" evidence="6">
    <location>
        <begin position="220"/>
        <end position="242"/>
    </location>
</feature>
<feature type="transmembrane region" description="Helical" evidence="6">
    <location>
        <begin position="345"/>
        <end position="365"/>
    </location>
</feature>
<dbReference type="InterPro" id="IPR013525">
    <property type="entry name" value="ABC2_TM"/>
</dbReference>
<dbReference type="Pfam" id="PF12698">
    <property type="entry name" value="ABC2_membrane_3"/>
    <property type="match status" value="1"/>
</dbReference>
<dbReference type="GO" id="GO:0005886">
    <property type="term" value="C:plasma membrane"/>
    <property type="evidence" value="ECO:0007669"/>
    <property type="project" value="UniProtKB-SubCell"/>
</dbReference>
<evidence type="ECO:0000256" key="1">
    <source>
        <dbReference type="ARBA" id="ARBA00004651"/>
    </source>
</evidence>
<protein>
    <submittedName>
        <fullName evidence="8">ABC transporter permease</fullName>
    </submittedName>
</protein>
<keyword evidence="9" id="KW-1185">Reference proteome</keyword>